<dbReference type="AlphaFoldDB" id="A0A0A2DNI7"/>
<reference evidence="3 4" key="1">
    <citation type="submission" date="2014-10" db="EMBL/GenBank/DDBJ databases">
        <title>Whole Genome sequence of Corynebacterium auriscanis strain CIP 106629.</title>
        <authorList>
            <person name="Hassan S.S."/>
            <person name="Jamal S.B."/>
            <person name="Tiwari S."/>
            <person name="Oliveira L.D.C."/>
            <person name="Souza F."/>
            <person name="Mariano D.C."/>
            <person name="Almeida S."/>
            <person name="Dorella F."/>
            <person name="Pereira F."/>
            <person name="Carvalho A."/>
            <person name="Leal C.A."/>
            <person name="Soares S.D.C."/>
            <person name="Figueiredo H.C."/>
            <person name="Silva A."/>
            <person name="Azevedo V.A."/>
        </authorList>
    </citation>
    <scope>NUCLEOTIDE SEQUENCE [LARGE SCALE GENOMIC DNA]</scope>
    <source>
        <strain evidence="3 4">CIP 106629</strain>
    </source>
</reference>
<keyword evidence="1" id="KW-0472">Membrane</keyword>
<feature type="transmembrane region" description="Helical" evidence="1">
    <location>
        <begin position="113"/>
        <end position="137"/>
    </location>
</feature>
<dbReference type="SUPFAM" id="SSF48317">
    <property type="entry name" value="Acid phosphatase/Vanadium-dependent haloperoxidase"/>
    <property type="match status" value="1"/>
</dbReference>
<feature type="transmembrane region" description="Helical" evidence="1">
    <location>
        <begin position="42"/>
        <end position="65"/>
    </location>
</feature>
<proteinExistence type="predicted"/>
<evidence type="ECO:0000259" key="2">
    <source>
        <dbReference type="Pfam" id="PF01569"/>
    </source>
</evidence>
<dbReference type="Proteomes" id="UP000030145">
    <property type="component" value="Unassembled WGS sequence"/>
</dbReference>
<comment type="caution">
    <text evidence="3">The sequence shown here is derived from an EMBL/GenBank/DDBJ whole genome shotgun (WGS) entry which is preliminary data.</text>
</comment>
<keyword evidence="1" id="KW-0812">Transmembrane</keyword>
<feature type="transmembrane region" description="Helical" evidence="1">
    <location>
        <begin position="72"/>
        <end position="93"/>
    </location>
</feature>
<keyword evidence="1" id="KW-1133">Transmembrane helix</keyword>
<dbReference type="InterPro" id="IPR036938">
    <property type="entry name" value="PAP2/HPO_sf"/>
</dbReference>
<keyword evidence="4" id="KW-1185">Reference proteome</keyword>
<sequence>MAGAILVLAGGFALQHSAIDLPVVQWFNNHRTGAFGATVDWFYVTFLPRKAAIYTLIVIVVLALLRRPTLHPWVCGFTILISWAPLWGAKFVFSRERPDLPLLSNPTDSLQAGWSYPSGHSAFFGVVAVSLVMLVMTYEFPNARTAHRAHLVVLIVAGVLMFAIWLTVVTRGVHYPTDSAASLIWAITVTPLVWHLLMCLSQGIANRPHRSNSSTRAITVS</sequence>
<protein>
    <recommendedName>
        <fullName evidence="2">Phosphatidic acid phosphatase type 2/haloperoxidase domain-containing protein</fullName>
    </recommendedName>
</protein>
<feature type="transmembrane region" description="Helical" evidence="1">
    <location>
        <begin position="149"/>
        <end position="168"/>
    </location>
</feature>
<name>A0A0A2DNI7_9CORY</name>
<organism evidence="3 4">
    <name type="scientific">Corynebacterium auriscanis</name>
    <dbReference type="NCBI Taxonomy" id="99807"/>
    <lineage>
        <taxon>Bacteria</taxon>
        <taxon>Bacillati</taxon>
        <taxon>Actinomycetota</taxon>
        <taxon>Actinomycetes</taxon>
        <taxon>Mycobacteriales</taxon>
        <taxon>Corynebacteriaceae</taxon>
        <taxon>Corynebacterium</taxon>
    </lineage>
</organism>
<dbReference type="Pfam" id="PF01569">
    <property type="entry name" value="PAP2"/>
    <property type="match status" value="1"/>
</dbReference>
<gene>
    <name evidence="3" type="ORF">MA47_00305</name>
</gene>
<accession>A0A0A2DNI7</accession>
<evidence type="ECO:0000313" key="3">
    <source>
        <dbReference type="EMBL" id="KGM19357.1"/>
    </source>
</evidence>
<feature type="domain" description="Phosphatidic acid phosphatase type 2/haloperoxidase" evidence="2">
    <location>
        <begin position="79"/>
        <end position="196"/>
    </location>
</feature>
<dbReference type="InterPro" id="IPR000326">
    <property type="entry name" value="PAP2/HPO"/>
</dbReference>
<dbReference type="EMBL" id="JRVJ01000001">
    <property type="protein sequence ID" value="KGM19357.1"/>
    <property type="molecule type" value="Genomic_DNA"/>
</dbReference>
<evidence type="ECO:0000313" key="4">
    <source>
        <dbReference type="Proteomes" id="UP000030145"/>
    </source>
</evidence>
<feature type="transmembrane region" description="Helical" evidence="1">
    <location>
        <begin position="180"/>
        <end position="200"/>
    </location>
</feature>
<evidence type="ECO:0000256" key="1">
    <source>
        <dbReference type="SAM" id="Phobius"/>
    </source>
</evidence>
<dbReference type="Gene3D" id="1.20.144.10">
    <property type="entry name" value="Phosphatidic acid phosphatase type 2/haloperoxidase"/>
    <property type="match status" value="1"/>
</dbReference>